<dbReference type="EC" id="1.13.12.19" evidence="4"/>
<comment type="cofactor">
    <cofactor evidence="1">
        <name>Fe(2+)</name>
        <dbReference type="ChEBI" id="CHEBI:29033"/>
    </cofactor>
</comment>
<dbReference type="Pfam" id="PF14226">
    <property type="entry name" value="DIOX_N"/>
    <property type="match status" value="1"/>
</dbReference>
<dbReference type="Pfam" id="PF03171">
    <property type="entry name" value="2OG-FeII_Oxy"/>
    <property type="match status" value="1"/>
</dbReference>
<dbReference type="EMBL" id="JAUTBK010000002">
    <property type="protein sequence ID" value="MDQ1210405.1"/>
    <property type="molecule type" value="Genomic_DNA"/>
</dbReference>
<evidence type="ECO:0000256" key="5">
    <source>
        <dbReference type="ARBA" id="ARBA00019045"/>
    </source>
</evidence>
<feature type="domain" description="Fe2OG dioxygenase" evidence="12">
    <location>
        <begin position="145"/>
        <end position="250"/>
    </location>
</feature>
<dbReference type="InterPro" id="IPR027443">
    <property type="entry name" value="IPNS-like_sf"/>
</dbReference>
<dbReference type="RefSeq" id="WP_307005030.1">
    <property type="nucleotide sequence ID" value="NZ_JAUTBK010000002.1"/>
</dbReference>
<evidence type="ECO:0000256" key="2">
    <source>
        <dbReference type="ARBA" id="ARBA00004767"/>
    </source>
</evidence>
<proteinExistence type="inferred from homology"/>
<evidence type="ECO:0000256" key="9">
    <source>
        <dbReference type="ARBA" id="ARBA00047725"/>
    </source>
</evidence>
<evidence type="ECO:0000313" key="13">
    <source>
        <dbReference type="EMBL" id="MDQ1210405.1"/>
    </source>
</evidence>
<keyword evidence="11" id="KW-0560">Oxidoreductase</keyword>
<evidence type="ECO:0000256" key="3">
    <source>
        <dbReference type="ARBA" id="ARBA00012293"/>
    </source>
</evidence>
<evidence type="ECO:0000256" key="4">
    <source>
        <dbReference type="ARBA" id="ARBA00012531"/>
    </source>
</evidence>
<keyword evidence="14" id="KW-1185">Reference proteome</keyword>
<dbReference type="PANTHER" id="PTHR47990">
    <property type="entry name" value="2-OXOGLUTARATE (2OG) AND FE(II)-DEPENDENT OXYGENASE SUPERFAMILY PROTEIN-RELATED"/>
    <property type="match status" value="1"/>
</dbReference>
<keyword evidence="11" id="KW-0479">Metal-binding</keyword>
<dbReference type="Gene3D" id="2.60.120.330">
    <property type="entry name" value="B-lactam Antibiotic, Isopenicillin N Synthase, Chain"/>
    <property type="match status" value="1"/>
</dbReference>
<reference evidence="13 14" key="1">
    <citation type="submission" date="2023-07" db="EMBL/GenBank/DDBJ databases">
        <title>Functional and genomic diversity of the sorghum phyllosphere microbiome.</title>
        <authorList>
            <person name="Shade A."/>
        </authorList>
    </citation>
    <scope>NUCLEOTIDE SEQUENCE [LARGE SCALE GENOMIC DNA]</scope>
    <source>
        <strain evidence="13 14">SORGH_AS_0887</strain>
    </source>
</reference>
<dbReference type="InterPro" id="IPR044861">
    <property type="entry name" value="IPNS-like_FE2OG_OXY"/>
</dbReference>
<evidence type="ECO:0000259" key="12">
    <source>
        <dbReference type="PROSITE" id="PS51471"/>
    </source>
</evidence>
<dbReference type="InterPro" id="IPR026992">
    <property type="entry name" value="DIOX_N"/>
</dbReference>
<dbReference type="EC" id="1.14.20.7" evidence="3"/>
<keyword evidence="6" id="KW-0266">Ethylene biosynthesis</keyword>
<comment type="similarity">
    <text evidence="11">Belongs to the iron/ascorbate-dependent oxidoreductase family.</text>
</comment>
<gene>
    <name evidence="13" type="ORF">QE380_003328</name>
</gene>
<comment type="catalytic activity">
    <reaction evidence="10">
        <text>L-arginine + 2-oxoglutarate + O2 = guanidine + L-glutamate 5-semialdehyde + succinate + CO2</text>
        <dbReference type="Rhea" id="RHEA:31535"/>
        <dbReference type="ChEBI" id="CHEBI:15379"/>
        <dbReference type="ChEBI" id="CHEBI:16526"/>
        <dbReference type="ChEBI" id="CHEBI:16810"/>
        <dbReference type="ChEBI" id="CHEBI:30031"/>
        <dbReference type="ChEBI" id="CHEBI:30087"/>
        <dbReference type="ChEBI" id="CHEBI:32682"/>
        <dbReference type="ChEBI" id="CHEBI:58066"/>
        <dbReference type="EC" id="1.14.20.7"/>
    </reaction>
</comment>
<organism evidence="13 14">
    <name type="scientific">Acinetobacter baylyi</name>
    <dbReference type="NCBI Taxonomy" id="202950"/>
    <lineage>
        <taxon>Bacteria</taxon>
        <taxon>Pseudomonadati</taxon>
        <taxon>Pseudomonadota</taxon>
        <taxon>Gammaproteobacteria</taxon>
        <taxon>Moraxellales</taxon>
        <taxon>Moraxellaceae</taxon>
        <taxon>Acinetobacter</taxon>
    </lineage>
</organism>
<evidence type="ECO:0000256" key="6">
    <source>
        <dbReference type="ARBA" id="ARBA00022666"/>
    </source>
</evidence>
<evidence type="ECO:0000256" key="7">
    <source>
        <dbReference type="ARBA" id="ARBA00031011"/>
    </source>
</evidence>
<evidence type="ECO:0000256" key="1">
    <source>
        <dbReference type="ARBA" id="ARBA00001954"/>
    </source>
</evidence>
<keyword evidence="11" id="KW-0408">Iron</keyword>
<comment type="catalytic activity">
    <reaction evidence="9">
        <text>2-oxoglutarate + O2 + 2 H(+) = ethene + 3 CO2 + H2O</text>
        <dbReference type="Rhea" id="RHEA:31523"/>
        <dbReference type="ChEBI" id="CHEBI:15377"/>
        <dbReference type="ChEBI" id="CHEBI:15378"/>
        <dbReference type="ChEBI" id="CHEBI:15379"/>
        <dbReference type="ChEBI" id="CHEBI:16526"/>
        <dbReference type="ChEBI" id="CHEBI:16810"/>
        <dbReference type="ChEBI" id="CHEBI:18153"/>
        <dbReference type="EC" id="1.13.12.19"/>
    </reaction>
</comment>
<dbReference type="Proteomes" id="UP001233360">
    <property type="component" value="Unassembled WGS sequence"/>
</dbReference>
<protein>
    <recommendedName>
        <fullName evidence="5">2-oxoglutarate-dependent ethylene/succinate-forming enzyme</fullName>
        <ecNumber evidence="4">1.13.12.19</ecNumber>
        <ecNumber evidence="3">1.14.20.7</ecNumber>
    </recommendedName>
    <alternativeName>
        <fullName evidence="7">2-oxoglutarate dioxygenase (ethylene-forming)</fullName>
    </alternativeName>
    <alternativeName>
        <fullName evidence="8">2-oxoglutarate/L-arginine monooxygenase/decarboxylase (succinate-forming)</fullName>
    </alternativeName>
</protein>
<accession>A0ABU0V0T0</accession>
<comment type="pathway">
    <text evidence="2">Alkene biosynthesis; ethylene biosynthesis via 2-oxoglutarate.</text>
</comment>
<evidence type="ECO:0000256" key="11">
    <source>
        <dbReference type="RuleBase" id="RU003682"/>
    </source>
</evidence>
<name>A0ABU0V0T0_ACIBI</name>
<sequence>MHIATIDYSASNAGQFFAQSLHDTGFAVIVNHPLDWPLIQSIYTEWLAFFKSDAKNQYRVRPEQKGGFFPTDLSETAKGETVKDLKEFFHIFPSGVFPHELSTNTHHYYEQALILAKQLLQWIQDFSPSNVQNAYHEPLPAMIEGSESLLRVLRYTPVDVDHDYIRAAAHEDINLITILPAATAPGLQVKDATGEWYDVPVEPNSLIINIGDMLQEASQFYYPSTTHRVVKYKDQDRLQERISMPFFLQPRGDVVLSARYTAGSYHAERMRELKVIQDGKILL</sequence>
<dbReference type="InterPro" id="IPR005123">
    <property type="entry name" value="Oxoglu/Fe-dep_dioxygenase_dom"/>
</dbReference>
<dbReference type="PROSITE" id="PS51471">
    <property type="entry name" value="FE2OG_OXY"/>
    <property type="match status" value="1"/>
</dbReference>
<comment type="caution">
    <text evidence="13">The sequence shown here is derived from an EMBL/GenBank/DDBJ whole genome shotgun (WGS) entry which is preliminary data.</text>
</comment>
<evidence type="ECO:0000256" key="10">
    <source>
        <dbReference type="ARBA" id="ARBA00049359"/>
    </source>
</evidence>
<dbReference type="SUPFAM" id="SSF51197">
    <property type="entry name" value="Clavaminate synthase-like"/>
    <property type="match status" value="1"/>
</dbReference>
<evidence type="ECO:0000313" key="14">
    <source>
        <dbReference type="Proteomes" id="UP001233360"/>
    </source>
</evidence>
<evidence type="ECO:0000256" key="8">
    <source>
        <dbReference type="ARBA" id="ARBA00031282"/>
    </source>
</evidence>
<dbReference type="InterPro" id="IPR050231">
    <property type="entry name" value="Iron_ascorbate_oxido_reductase"/>
</dbReference>